<accession>A0A6P1YP54</accession>
<dbReference type="Pfam" id="PF07331">
    <property type="entry name" value="TctB"/>
    <property type="match status" value="1"/>
</dbReference>
<dbReference type="AlphaFoldDB" id="A0A6P1YP54"/>
<sequence>MTTEKGLRLGEVAFGVAVLALGVFIAFETWTMPVVGAATTVGPRLFPGLVAAGLILVGLWLQLEAVTTGPVEADGIEIDWPAFSLVASGLLLQIVLLETLGWILAGTLLFVMTARAFGSRSYLTNALIGLALTTLTLVVFDLGLDLELPVGSLFEPLLDALQK</sequence>
<organism evidence="3 4">
    <name type="scientific">Ancylobacter pratisalsi</name>
    <dbReference type="NCBI Taxonomy" id="1745854"/>
    <lineage>
        <taxon>Bacteria</taxon>
        <taxon>Pseudomonadati</taxon>
        <taxon>Pseudomonadota</taxon>
        <taxon>Alphaproteobacteria</taxon>
        <taxon>Hyphomicrobiales</taxon>
        <taxon>Xanthobacteraceae</taxon>
        <taxon>Ancylobacter</taxon>
    </lineage>
</organism>
<proteinExistence type="predicted"/>
<feature type="transmembrane region" description="Helical" evidence="1">
    <location>
        <begin position="122"/>
        <end position="144"/>
    </location>
</feature>
<evidence type="ECO:0000256" key="1">
    <source>
        <dbReference type="SAM" id="Phobius"/>
    </source>
</evidence>
<keyword evidence="1" id="KW-1133">Transmembrane helix</keyword>
<feature type="transmembrane region" description="Helical" evidence="1">
    <location>
        <begin position="12"/>
        <end position="33"/>
    </location>
</feature>
<evidence type="ECO:0000259" key="2">
    <source>
        <dbReference type="Pfam" id="PF07331"/>
    </source>
</evidence>
<dbReference type="RefSeq" id="WP_163075823.1">
    <property type="nucleotide sequence ID" value="NZ_CP048630.1"/>
</dbReference>
<dbReference type="EMBL" id="CP048630">
    <property type="protein sequence ID" value="QIB34680.1"/>
    <property type="molecule type" value="Genomic_DNA"/>
</dbReference>
<dbReference type="KEGG" id="apra:G3A50_13890"/>
<reference evidence="3 4" key="1">
    <citation type="submission" date="2020-02" db="EMBL/GenBank/DDBJ databases">
        <authorList>
            <person name="Li G."/>
        </authorList>
    </citation>
    <scope>NUCLEOTIDE SEQUENCE [LARGE SCALE GENOMIC DNA]</scope>
    <source>
        <strain evidence="3 4">DSM 102029</strain>
    </source>
</reference>
<keyword evidence="1" id="KW-0472">Membrane</keyword>
<feature type="domain" description="DUF1468" evidence="2">
    <location>
        <begin position="13"/>
        <end position="149"/>
    </location>
</feature>
<dbReference type="Proteomes" id="UP000464751">
    <property type="component" value="Chromosome"/>
</dbReference>
<keyword evidence="1" id="KW-0812">Transmembrane</keyword>
<evidence type="ECO:0000313" key="4">
    <source>
        <dbReference type="Proteomes" id="UP000464751"/>
    </source>
</evidence>
<dbReference type="InterPro" id="IPR009936">
    <property type="entry name" value="DUF1468"/>
</dbReference>
<keyword evidence="4" id="KW-1185">Reference proteome</keyword>
<feature type="transmembrane region" description="Helical" evidence="1">
    <location>
        <begin position="83"/>
        <end position="110"/>
    </location>
</feature>
<name>A0A6P1YP54_9HYPH</name>
<gene>
    <name evidence="3" type="ORF">G3A50_13890</name>
</gene>
<evidence type="ECO:0000313" key="3">
    <source>
        <dbReference type="EMBL" id="QIB34680.1"/>
    </source>
</evidence>
<protein>
    <submittedName>
        <fullName evidence="3">Tripartite tricarboxylate transporter TctB family protein</fullName>
    </submittedName>
</protein>